<dbReference type="SMART" id="SM00387">
    <property type="entry name" value="HATPase_c"/>
    <property type="match status" value="1"/>
</dbReference>
<keyword evidence="5" id="KW-0902">Two-component regulatory system</keyword>
<dbReference type="SMART" id="SM00448">
    <property type="entry name" value="REC"/>
    <property type="match status" value="1"/>
</dbReference>
<feature type="coiled-coil region" evidence="7">
    <location>
        <begin position="134"/>
        <end position="175"/>
    </location>
</feature>
<dbReference type="Pfam" id="PF00072">
    <property type="entry name" value="Response_reg"/>
    <property type="match status" value="1"/>
</dbReference>
<dbReference type="InterPro" id="IPR036097">
    <property type="entry name" value="HisK_dim/P_sf"/>
</dbReference>
<dbReference type="InterPro" id="IPR003594">
    <property type="entry name" value="HATPase_dom"/>
</dbReference>
<gene>
    <name evidence="10" type="ORF">H6G24_18745</name>
</gene>
<dbReference type="PANTHER" id="PTHR43547">
    <property type="entry name" value="TWO-COMPONENT HISTIDINE KINASE"/>
    <property type="match status" value="1"/>
</dbReference>
<dbReference type="InterPro" id="IPR003661">
    <property type="entry name" value="HisK_dim/P_dom"/>
</dbReference>
<evidence type="ECO:0000313" key="10">
    <source>
        <dbReference type="EMBL" id="MBD2197516.1"/>
    </source>
</evidence>
<dbReference type="Gene3D" id="3.30.565.10">
    <property type="entry name" value="Histidine kinase-like ATPase, C-terminal domain"/>
    <property type="match status" value="1"/>
</dbReference>
<dbReference type="SUPFAM" id="SSF47384">
    <property type="entry name" value="Homodimeric domain of signal transducing histidine kinase"/>
    <property type="match status" value="1"/>
</dbReference>
<dbReference type="InterPro" id="IPR005467">
    <property type="entry name" value="His_kinase_dom"/>
</dbReference>
<evidence type="ECO:0000256" key="3">
    <source>
        <dbReference type="ARBA" id="ARBA00022553"/>
    </source>
</evidence>
<accession>A0ABR8AEP7</accession>
<feature type="modified residue" description="4-aspartylphosphate" evidence="6">
    <location>
        <position position="61"/>
    </location>
</feature>
<dbReference type="Gene3D" id="1.10.287.130">
    <property type="match status" value="1"/>
</dbReference>
<evidence type="ECO:0000256" key="5">
    <source>
        <dbReference type="ARBA" id="ARBA00023012"/>
    </source>
</evidence>
<dbReference type="Gene3D" id="3.40.50.2300">
    <property type="match status" value="1"/>
</dbReference>
<sequence length="440" mass="49492">MSNPPNSIYDSTILIVDDNQTNLKMLSNAIAESGWEILVATDGESAIEQAEYAKPDLILLDVMMPGIDGFKTCQLLKKNHLTQDIPVIFLTALSDKFDKVQGLLIGGVDYITKPFQIEEVLARIQVHLKIRFLTKKLAEQNQQLEQRVGERTQELSQALEDLKQSQLQLVQQEKLSTLGQLVAGVAHEINNPLGFITGNVDFINNYTQSLITHLRLYQEIYPQADEKIIKNAKLIELEQILQDIPKAIASVNLGLERITEISESLRIFARTDTTHKMSFDIHDGIDSTLLILKHRLKSNKQRPEIVIIKNYGELPFVDCYPGQINQVFMNLIANAIEAFDEEPNSPTNNRNMIPEIRITTIFQPESNLIKITVKDNGNGISPENSQQIFQQYFTTKPVGKGTGLGLSISKQIIEDKHQGKIYFNSALGQGTEFIIELPVT</sequence>
<name>A0ABR8AEP7_9CYAN</name>
<keyword evidence="4" id="KW-0418">Kinase</keyword>
<reference evidence="10 11" key="1">
    <citation type="journal article" date="2020" name="ISME J.">
        <title>Comparative genomics reveals insights into cyanobacterial evolution and habitat adaptation.</title>
        <authorList>
            <person name="Chen M.Y."/>
            <person name="Teng W.K."/>
            <person name="Zhao L."/>
            <person name="Hu C.X."/>
            <person name="Zhou Y.K."/>
            <person name="Han B.P."/>
            <person name="Song L.R."/>
            <person name="Shu W.S."/>
        </authorList>
    </citation>
    <scope>NUCLEOTIDE SEQUENCE [LARGE SCALE GENOMIC DNA]</scope>
    <source>
        <strain evidence="10 11">FACHB-288</strain>
    </source>
</reference>
<protein>
    <recommendedName>
        <fullName evidence="2">histidine kinase</fullName>
        <ecNumber evidence="2">2.7.13.3</ecNumber>
    </recommendedName>
</protein>
<dbReference type="SUPFAM" id="SSF52172">
    <property type="entry name" value="CheY-like"/>
    <property type="match status" value="1"/>
</dbReference>
<evidence type="ECO:0000256" key="4">
    <source>
        <dbReference type="ARBA" id="ARBA00022777"/>
    </source>
</evidence>
<keyword evidence="3 6" id="KW-0597">Phosphoprotein</keyword>
<comment type="caution">
    <text evidence="10">The sequence shown here is derived from an EMBL/GenBank/DDBJ whole genome shotgun (WGS) entry which is preliminary data.</text>
</comment>
<dbReference type="PROSITE" id="PS50109">
    <property type="entry name" value="HIS_KIN"/>
    <property type="match status" value="1"/>
</dbReference>
<evidence type="ECO:0000259" key="9">
    <source>
        <dbReference type="PROSITE" id="PS50110"/>
    </source>
</evidence>
<evidence type="ECO:0000256" key="6">
    <source>
        <dbReference type="PROSITE-ProRule" id="PRU00169"/>
    </source>
</evidence>
<dbReference type="Pfam" id="PF02518">
    <property type="entry name" value="HATPase_c"/>
    <property type="match status" value="1"/>
</dbReference>
<feature type="domain" description="Response regulatory" evidence="9">
    <location>
        <begin position="12"/>
        <end position="128"/>
    </location>
</feature>
<dbReference type="Gene3D" id="6.10.250.690">
    <property type="match status" value="1"/>
</dbReference>
<evidence type="ECO:0000256" key="2">
    <source>
        <dbReference type="ARBA" id="ARBA00012438"/>
    </source>
</evidence>
<dbReference type="EC" id="2.7.13.3" evidence="2"/>
<evidence type="ECO:0000256" key="7">
    <source>
        <dbReference type="SAM" id="Coils"/>
    </source>
</evidence>
<dbReference type="CDD" id="cd00082">
    <property type="entry name" value="HisKA"/>
    <property type="match status" value="1"/>
</dbReference>
<feature type="domain" description="Histidine kinase" evidence="8">
    <location>
        <begin position="184"/>
        <end position="440"/>
    </location>
</feature>
<dbReference type="PROSITE" id="PS50110">
    <property type="entry name" value="RESPONSE_REGULATORY"/>
    <property type="match status" value="1"/>
</dbReference>
<proteinExistence type="predicted"/>
<evidence type="ECO:0000259" key="8">
    <source>
        <dbReference type="PROSITE" id="PS50109"/>
    </source>
</evidence>
<dbReference type="PRINTS" id="PR00344">
    <property type="entry name" value="BCTRLSENSOR"/>
</dbReference>
<dbReference type="InterPro" id="IPR004358">
    <property type="entry name" value="Sig_transdc_His_kin-like_C"/>
</dbReference>
<comment type="catalytic activity">
    <reaction evidence="1">
        <text>ATP + protein L-histidine = ADP + protein N-phospho-L-histidine.</text>
        <dbReference type="EC" id="2.7.13.3"/>
    </reaction>
</comment>
<evidence type="ECO:0000313" key="11">
    <source>
        <dbReference type="Proteomes" id="UP000658514"/>
    </source>
</evidence>
<dbReference type="InterPro" id="IPR001789">
    <property type="entry name" value="Sig_transdc_resp-reg_receiver"/>
</dbReference>
<dbReference type="InterPro" id="IPR036890">
    <property type="entry name" value="HATPase_C_sf"/>
</dbReference>
<dbReference type="CDD" id="cd19920">
    <property type="entry name" value="REC_PA4781-like"/>
    <property type="match status" value="1"/>
</dbReference>
<keyword evidence="7" id="KW-0175">Coiled coil</keyword>
<dbReference type="InterPro" id="IPR011006">
    <property type="entry name" value="CheY-like_superfamily"/>
</dbReference>
<dbReference type="EMBL" id="JACJQH010000029">
    <property type="protein sequence ID" value="MBD2197516.1"/>
    <property type="molecule type" value="Genomic_DNA"/>
</dbReference>
<dbReference type="RefSeq" id="WP_190544776.1">
    <property type="nucleotide sequence ID" value="NZ_CAWPNO010000061.1"/>
</dbReference>
<dbReference type="PANTHER" id="PTHR43547:SF2">
    <property type="entry name" value="HYBRID SIGNAL TRANSDUCTION HISTIDINE KINASE C"/>
    <property type="match status" value="1"/>
</dbReference>
<keyword evidence="4" id="KW-0808">Transferase</keyword>
<keyword evidence="11" id="KW-1185">Reference proteome</keyword>
<dbReference type="Proteomes" id="UP000658514">
    <property type="component" value="Unassembled WGS sequence"/>
</dbReference>
<organism evidence="10 11">
    <name type="scientific">Calothrix parietina FACHB-288</name>
    <dbReference type="NCBI Taxonomy" id="2692896"/>
    <lineage>
        <taxon>Bacteria</taxon>
        <taxon>Bacillati</taxon>
        <taxon>Cyanobacteriota</taxon>
        <taxon>Cyanophyceae</taxon>
        <taxon>Nostocales</taxon>
        <taxon>Calotrichaceae</taxon>
        <taxon>Calothrix</taxon>
    </lineage>
</organism>
<dbReference type="SUPFAM" id="SSF55874">
    <property type="entry name" value="ATPase domain of HSP90 chaperone/DNA topoisomerase II/histidine kinase"/>
    <property type="match status" value="1"/>
</dbReference>
<evidence type="ECO:0000256" key="1">
    <source>
        <dbReference type="ARBA" id="ARBA00000085"/>
    </source>
</evidence>